<accession>A0AAD4YKX2</accession>
<organism evidence="2 3">
    <name type="scientific">Prunus dulcis</name>
    <name type="common">Almond</name>
    <name type="synonym">Amygdalus dulcis</name>
    <dbReference type="NCBI Taxonomy" id="3755"/>
    <lineage>
        <taxon>Eukaryota</taxon>
        <taxon>Viridiplantae</taxon>
        <taxon>Streptophyta</taxon>
        <taxon>Embryophyta</taxon>
        <taxon>Tracheophyta</taxon>
        <taxon>Spermatophyta</taxon>
        <taxon>Magnoliopsida</taxon>
        <taxon>eudicotyledons</taxon>
        <taxon>Gunneridae</taxon>
        <taxon>Pentapetalae</taxon>
        <taxon>rosids</taxon>
        <taxon>fabids</taxon>
        <taxon>Rosales</taxon>
        <taxon>Rosaceae</taxon>
        <taxon>Amygdaloideae</taxon>
        <taxon>Amygdaleae</taxon>
        <taxon>Prunus</taxon>
    </lineage>
</organism>
<dbReference type="AlphaFoldDB" id="A0AAD4YKX2"/>
<sequence>MMRGRETIPYSTVLVVEKTVAGVGKIATFLLVPVTTVREIEPGKWVSCVEEGERKILEPSGSWSRRRRRGPPPELGPVLK</sequence>
<evidence type="ECO:0000313" key="3">
    <source>
        <dbReference type="Proteomes" id="UP001054821"/>
    </source>
</evidence>
<evidence type="ECO:0000313" key="2">
    <source>
        <dbReference type="EMBL" id="KAI5312549.1"/>
    </source>
</evidence>
<comment type="caution">
    <text evidence="2">The sequence shown here is derived from an EMBL/GenBank/DDBJ whole genome shotgun (WGS) entry which is preliminary data.</text>
</comment>
<name>A0AAD4YKX2_PRUDU</name>
<reference evidence="2 3" key="1">
    <citation type="journal article" date="2022" name="G3 (Bethesda)">
        <title>Whole-genome sequence and methylome profiling of the almond [Prunus dulcis (Mill.) D.A. Webb] cultivar 'Nonpareil'.</title>
        <authorList>
            <person name="D'Amico-Willman K.M."/>
            <person name="Ouma W.Z."/>
            <person name="Meulia T."/>
            <person name="Sideli G.M."/>
            <person name="Gradziel T.M."/>
            <person name="Fresnedo-Ramirez J."/>
        </authorList>
    </citation>
    <scope>NUCLEOTIDE SEQUENCE [LARGE SCALE GENOMIC DNA]</scope>
    <source>
        <strain evidence="2">Clone GOH B32 T37-40</strain>
    </source>
</reference>
<proteinExistence type="predicted"/>
<evidence type="ECO:0000256" key="1">
    <source>
        <dbReference type="SAM" id="MobiDB-lite"/>
    </source>
</evidence>
<protein>
    <submittedName>
        <fullName evidence="2">Uncharacterized protein</fullName>
    </submittedName>
</protein>
<dbReference type="EMBL" id="JAJFAZ020000008">
    <property type="protein sequence ID" value="KAI5312549.1"/>
    <property type="molecule type" value="Genomic_DNA"/>
</dbReference>
<keyword evidence="3" id="KW-1185">Reference proteome</keyword>
<gene>
    <name evidence="2" type="ORF">L3X38_041722</name>
</gene>
<dbReference type="Proteomes" id="UP001054821">
    <property type="component" value="Chromosome 8"/>
</dbReference>
<feature type="region of interest" description="Disordered" evidence="1">
    <location>
        <begin position="60"/>
        <end position="80"/>
    </location>
</feature>